<keyword evidence="3" id="KW-1185">Reference proteome</keyword>
<feature type="region of interest" description="Disordered" evidence="1">
    <location>
        <begin position="243"/>
        <end position="321"/>
    </location>
</feature>
<evidence type="ECO:0000313" key="3">
    <source>
        <dbReference type="Proteomes" id="UP000588098"/>
    </source>
</evidence>
<comment type="caution">
    <text evidence="2">The sequence shown here is derived from an EMBL/GenBank/DDBJ whole genome shotgun (WGS) entry which is preliminary data.</text>
</comment>
<protein>
    <recommendedName>
        <fullName evidence="4">TniQ protein</fullName>
    </recommendedName>
</protein>
<proteinExistence type="predicted"/>
<reference evidence="2 3" key="1">
    <citation type="submission" date="2020-08" db="EMBL/GenBank/DDBJ databases">
        <title>Genomic Encyclopedia of Type Strains, Phase III (KMG-III): the genomes of soil and plant-associated and newly described type strains.</title>
        <authorList>
            <person name="Whitman W."/>
        </authorList>
    </citation>
    <scope>NUCLEOTIDE SEQUENCE [LARGE SCALE GENOMIC DNA]</scope>
    <source>
        <strain evidence="2 3">CECT 8305</strain>
    </source>
</reference>
<evidence type="ECO:0000313" key="2">
    <source>
        <dbReference type="EMBL" id="MBB5938957.1"/>
    </source>
</evidence>
<evidence type="ECO:0000256" key="1">
    <source>
        <dbReference type="SAM" id="MobiDB-lite"/>
    </source>
</evidence>
<dbReference type="AlphaFoldDB" id="A0A7W9V1I6"/>
<sequence>MTRTDVTTRGSAAAAPAQPGVLTTKAWLRPPSAAPGVLRVRPLTGEATASYTQRLANAYRLALPQLLDGIGITLHRHGTLPAAELHLNHNAAQHLAGLTRIPLPHLTRALSHLALRGDAHHTEAAARWKRLEAEQQPVRACTLCTRHRSRSATDTTWAYRPPHRLMCPRHHQTAPDPRLTTTIHTWAAPELAAAHHAHQRLLRHPRTTTTWTTARAITTRWHDHQHHLTHRWHTRLHQLCATNPQQRLPHAPRTRPGDLPGNRHPRRPSEPATPRHRQNPQPHRPPTRAPTPAPQRQRSPPRLPHPPTKMNPQAHREHSRL</sequence>
<dbReference type="Proteomes" id="UP000588098">
    <property type="component" value="Unassembled WGS sequence"/>
</dbReference>
<name>A0A7W9V1I6_9ACTN</name>
<organism evidence="2 3">
    <name type="scientific">Streptomyces zagrosensis</name>
    <dbReference type="NCBI Taxonomy" id="1042984"/>
    <lineage>
        <taxon>Bacteria</taxon>
        <taxon>Bacillati</taxon>
        <taxon>Actinomycetota</taxon>
        <taxon>Actinomycetes</taxon>
        <taxon>Kitasatosporales</taxon>
        <taxon>Streptomycetaceae</taxon>
        <taxon>Streptomyces</taxon>
    </lineage>
</organism>
<feature type="compositionally biased region" description="Pro residues" evidence="1">
    <location>
        <begin position="282"/>
        <end position="293"/>
    </location>
</feature>
<accession>A0A7W9V1I6</accession>
<gene>
    <name evidence="2" type="ORF">FHS42_006049</name>
</gene>
<evidence type="ECO:0008006" key="4">
    <source>
        <dbReference type="Google" id="ProtNLM"/>
    </source>
</evidence>
<dbReference type="RefSeq" id="WP_184577266.1">
    <property type="nucleotide sequence ID" value="NZ_JACHJL010000020.1"/>
</dbReference>
<dbReference type="EMBL" id="JACHJL010000020">
    <property type="protein sequence ID" value="MBB5938957.1"/>
    <property type="molecule type" value="Genomic_DNA"/>
</dbReference>